<keyword evidence="3" id="KW-0479">Metal-binding</keyword>
<name>A0AAE0HV58_9PEZI</name>
<dbReference type="Proteomes" id="UP001283341">
    <property type="component" value="Unassembled WGS sequence"/>
</dbReference>
<dbReference type="PANTHER" id="PTHR13156:SF0">
    <property type="entry name" value="NADH DEHYDROGENASE [UBIQUINONE] IRON-SULFUR PROTEIN 6, MITOCHONDRIAL"/>
    <property type="match status" value="1"/>
</dbReference>
<dbReference type="AlphaFoldDB" id="A0AAE0HV58"/>
<protein>
    <submittedName>
        <fullName evidence="3">Zinc-finger domain-containing protein</fullName>
    </submittedName>
</protein>
<evidence type="ECO:0000259" key="2">
    <source>
        <dbReference type="Pfam" id="PF10276"/>
    </source>
</evidence>
<evidence type="ECO:0000313" key="3">
    <source>
        <dbReference type="EMBL" id="KAK3313507.1"/>
    </source>
</evidence>
<sequence>MYTSRLRAAQRLSRQCASLQRSFTTTGRQLESPTTPVPAANKTQTTPLTAEGEAPVEIHQAPNRSEIWSRSQRPRSQAMTGPRFEQTDFSLQPQPYSAMELIHKEPVRWTHARMVSCDGGGGPAGHPRIFINTDKPEIATCGYCGVPFVCFFPYHGRKLEDGLLIICIGKRTSPQAPRIVTRNVISSGLIRSLRAGGFMAGMGVTATKV</sequence>
<proteinExistence type="predicted"/>
<dbReference type="PANTHER" id="PTHR13156">
    <property type="entry name" value="NADH-UBIQUINONE OXIDOREDUCTASE 13 KD-A SUBUNIT"/>
    <property type="match status" value="1"/>
</dbReference>
<keyword evidence="3" id="KW-0863">Zinc-finger</keyword>
<comment type="caution">
    <text evidence="3">The sequence shown here is derived from an EMBL/GenBank/DDBJ whole genome shotgun (WGS) entry which is preliminary data.</text>
</comment>
<dbReference type="GO" id="GO:0006120">
    <property type="term" value="P:mitochondrial electron transport, NADH to ubiquinone"/>
    <property type="evidence" value="ECO:0007669"/>
    <property type="project" value="TreeGrafter"/>
</dbReference>
<dbReference type="FunFam" id="2.60.260.40:FF:000003">
    <property type="entry name" value="NADH dehydrogenase [ubiquinone] iron-sulfur protein 6, mitochondrial"/>
    <property type="match status" value="1"/>
</dbReference>
<feature type="domain" description="Zinc finger CHCC-type" evidence="2">
    <location>
        <begin position="113"/>
        <end position="148"/>
    </location>
</feature>
<feature type="region of interest" description="Disordered" evidence="1">
    <location>
        <begin position="63"/>
        <end position="87"/>
    </location>
</feature>
<dbReference type="GO" id="GO:0008270">
    <property type="term" value="F:zinc ion binding"/>
    <property type="evidence" value="ECO:0007669"/>
    <property type="project" value="UniProtKB-KW"/>
</dbReference>
<dbReference type="Pfam" id="PF10276">
    <property type="entry name" value="zf-CHCC"/>
    <property type="match status" value="1"/>
</dbReference>
<reference evidence="3" key="1">
    <citation type="journal article" date="2023" name="Mol. Phylogenet. Evol.">
        <title>Genome-scale phylogeny and comparative genomics of the fungal order Sordariales.</title>
        <authorList>
            <person name="Hensen N."/>
            <person name="Bonometti L."/>
            <person name="Westerberg I."/>
            <person name="Brannstrom I.O."/>
            <person name="Guillou S."/>
            <person name="Cros-Aarteil S."/>
            <person name="Calhoun S."/>
            <person name="Haridas S."/>
            <person name="Kuo A."/>
            <person name="Mondo S."/>
            <person name="Pangilinan J."/>
            <person name="Riley R."/>
            <person name="LaButti K."/>
            <person name="Andreopoulos B."/>
            <person name="Lipzen A."/>
            <person name="Chen C."/>
            <person name="Yan M."/>
            <person name="Daum C."/>
            <person name="Ng V."/>
            <person name="Clum A."/>
            <person name="Steindorff A."/>
            <person name="Ohm R.A."/>
            <person name="Martin F."/>
            <person name="Silar P."/>
            <person name="Natvig D.O."/>
            <person name="Lalanne C."/>
            <person name="Gautier V."/>
            <person name="Ament-Velasquez S.L."/>
            <person name="Kruys A."/>
            <person name="Hutchinson M.I."/>
            <person name="Powell A.J."/>
            <person name="Barry K."/>
            <person name="Miller A.N."/>
            <person name="Grigoriev I.V."/>
            <person name="Debuchy R."/>
            <person name="Gladieux P."/>
            <person name="Hiltunen Thoren M."/>
            <person name="Johannesson H."/>
        </authorList>
    </citation>
    <scope>NUCLEOTIDE SEQUENCE</scope>
    <source>
        <strain evidence="3">CBS 118394</strain>
    </source>
</reference>
<organism evidence="3 4">
    <name type="scientific">Apodospora peruviana</name>
    <dbReference type="NCBI Taxonomy" id="516989"/>
    <lineage>
        <taxon>Eukaryota</taxon>
        <taxon>Fungi</taxon>
        <taxon>Dikarya</taxon>
        <taxon>Ascomycota</taxon>
        <taxon>Pezizomycotina</taxon>
        <taxon>Sordariomycetes</taxon>
        <taxon>Sordariomycetidae</taxon>
        <taxon>Sordariales</taxon>
        <taxon>Lasiosphaeriaceae</taxon>
        <taxon>Apodospora</taxon>
    </lineage>
</organism>
<dbReference type="Gene3D" id="2.60.260.40">
    <property type="entry name" value="q5lls5 like domains"/>
    <property type="match status" value="1"/>
</dbReference>
<gene>
    <name evidence="3" type="ORF">B0H66DRAFT_566367</name>
</gene>
<feature type="compositionally biased region" description="Polar residues" evidence="1">
    <location>
        <begin position="22"/>
        <end position="34"/>
    </location>
</feature>
<feature type="region of interest" description="Disordered" evidence="1">
    <location>
        <begin position="22"/>
        <end position="49"/>
    </location>
</feature>
<accession>A0AAE0HV58</accession>
<reference evidence="3" key="2">
    <citation type="submission" date="2023-06" db="EMBL/GenBank/DDBJ databases">
        <authorList>
            <consortium name="Lawrence Berkeley National Laboratory"/>
            <person name="Haridas S."/>
            <person name="Hensen N."/>
            <person name="Bonometti L."/>
            <person name="Westerberg I."/>
            <person name="Brannstrom I.O."/>
            <person name="Guillou S."/>
            <person name="Cros-Aarteil S."/>
            <person name="Calhoun S."/>
            <person name="Kuo A."/>
            <person name="Mondo S."/>
            <person name="Pangilinan J."/>
            <person name="Riley R."/>
            <person name="Labutti K."/>
            <person name="Andreopoulos B."/>
            <person name="Lipzen A."/>
            <person name="Chen C."/>
            <person name="Yanf M."/>
            <person name="Daum C."/>
            <person name="Ng V."/>
            <person name="Clum A."/>
            <person name="Steindorff A."/>
            <person name="Ohm R."/>
            <person name="Martin F."/>
            <person name="Silar P."/>
            <person name="Natvig D."/>
            <person name="Lalanne C."/>
            <person name="Gautier V."/>
            <person name="Ament-Velasquez S.L."/>
            <person name="Kruys A."/>
            <person name="Hutchinson M.I."/>
            <person name="Powell A.J."/>
            <person name="Barry K."/>
            <person name="Miller A.N."/>
            <person name="Grigoriev I.V."/>
            <person name="Debuchy R."/>
            <person name="Gladieux P."/>
            <person name="Thoren M.H."/>
            <person name="Johannesson H."/>
        </authorList>
    </citation>
    <scope>NUCLEOTIDE SEQUENCE</scope>
    <source>
        <strain evidence="3">CBS 118394</strain>
    </source>
</reference>
<dbReference type="EMBL" id="JAUEDM010000007">
    <property type="protein sequence ID" value="KAK3313507.1"/>
    <property type="molecule type" value="Genomic_DNA"/>
</dbReference>
<feature type="compositionally biased region" description="Polar residues" evidence="1">
    <location>
        <begin position="63"/>
        <end position="79"/>
    </location>
</feature>
<evidence type="ECO:0000256" key="1">
    <source>
        <dbReference type="SAM" id="MobiDB-lite"/>
    </source>
</evidence>
<keyword evidence="4" id="KW-1185">Reference proteome</keyword>
<dbReference type="InterPro" id="IPR019401">
    <property type="entry name" value="Znf_CHCC"/>
</dbReference>
<keyword evidence="3" id="KW-0862">Zinc</keyword>
<evidence type="ECO:0000313" key="4">
    <source>
        <dbReference type="Proteomes" id="UP001283341"/>
    </source>
</evidence>
<dbReference type="GO" id="GO:0005739">
    <property type="term" value="C:mitochondrion"/>
    <property type="evidence" value="ECO:0007669"/>
    <property type="project" value="GOC"/>
</dbReference>